<proteinExistence type="predicted"/>
<gene>
    <name evidence="8" type="ORF">EP51_17410</name>
</gene>
<dbReference type="AlphaFoldDB" id="A0A076EJD7"/>
<keyword evidence="3 6" id="KW-0812">Transmembrane</keyword>
<organism evidence="8 9">
    <name type="scientific">Rhodococcus opacus</name>
    <name type="common">Nocardia opaca</name>
    <dbReference type="NCBI Taxonomy" id="37919"/>
    <lineage>
        <taxon>Bacteria</taxon>
        <taxon>Bacillati</taxon>
        <taxon>Actinomycetota</taxon>
        <taxon>Actinomycetes</taxon>
        <taxon>Mycobacteriales</taxon>
        <taxon>Nocardiaceae</taxon>
        <taxon>Rhodococcus</taxon>
    </lineage>
</organism>
<evidence type="ECO:0000313" key="8">
    <source>
        <dbReference type="EMBL" id="AII06290.1"/>
    </source>
</evidence>
<evidence type="ECO:0000256" key="4">
    <source>
        <dbReference type="ARBA" id="ARBA00022989"/>
    </source>
</evidence>
<feature type="domain" description="Cardiolipin synthase N-terminal" evidence="7">
    <location>
        <begin position="10"/>
        <end position="55"/>
    </location>
</feature>
<dbReference type="Proteomes" id="UP000028488">
    <property type="component" value="Chromosome"/>
</dbReference>
<feature type="transmembrane region" description="Helical" evidence="6">
    <location>
        <begin position="35"/>
        <end position="53"/>
    </location>
</feature>
<evidence type="ECO:0000256" key="5">
    <source>
        <dbReference type="ARBA" id="ARBA00023136"/>
    </source>
</evidence>
<dbReference type="InterPro" id="IPR027379">
    <property type="entry name" value="CLS_N"/>
</dbReference>
<evidence type="ECO:0000256" key="6">
    <source>
        <dbReference type="SAM" id="Phobius"/>
    </source>
</evidence>
<dbReference type="Pfam" id="PF13396">
    <property type="entry name" value="PLDc_N"/>
    <property type="match status" value="1"/>
</dbReference>
<sequence length="95" mass="11016">MLYVALFAFVLWVLCFADAITTDDDQFRNLSKEGWLVIVLLLPLVGSVLWLVVGRPQKDPGDRLPADPEEAEFVRRCRERAEEQRREGFHGRDQE</sequence>
<evidence type="ECO:0000313" key="9">
    <source>
        <dbReference type="Proteomes" id="UP000028488"/>
    </source>
</evidence>
<protein>
    <submittedName>
        <fullName evidence="8">Membrane protein</fullName>
    </submittedName>
</protein>
<accession>A0A076EJD7</accession>
<comment type="subcellular location">
    <subcellularLocation>
        <location evidence="1">Cell membrane</location>
        <topology evidence="1">Multi-pass membrane protein</topology>
    </subcellularLocation>
</comment>
<keyword evidence="5 6" id="KW-0472">Membrane</keyword>
<dbReference type="RefSeq" id="WP_037230658.1">
    <property type="nucleotide sequence ID" value="NZ_CP008947.1"/>
</dbReference>
<dbReference type="eggNOG" id="ENOG5033A58">
    <property type="taxonomic scope" value="Bacteria"/>
</dbReference>
<dbReference type="GO" id="GO:0005886">
    <property type="term" value="C:plasma membrane"/>
    <property type="evidence" value="ECO:0007669"/>
    <property type="project" value="UniProtKB-SubCell"/>
</dbReference>
<evidence type="ECO:0000256" key="3">
    <source>
        <dbReference type="ARBA" id="ARBA00022692"/>
    </source>
</evidence>
<name>A0A076EJD7_RHOOP</name>
<reference evidence="8 9" key="1">
    <citation type="submission" date="2014-07" db="EMBL/GenBank/DDBJ databases">
        <title>Genome Sequence of Rhodococcus opacus Strain R7, a Biodegrader of Mono- and Polycyclic Aromatic Hydrocarbons.</title>
        <authorList>
            <person name="Di Gennaro P."/>
            <person name="Zampolli J."/>
            <person name="Presti I."/>
            <person name="Cappelletti M."/>
            <person name="D'Ursi P."/>
            <person name="Orro A."/>
            <person name="Mezzelani A."/>
            <person name="Milanesi L."/>
        </authorList>
    </citation>
    <scope>NUCLEOTIDE SEQUENCE [LARGE SCALE GENOMIC DNA]</scope>
    <source>
        <strain evidence="8 9">R7</strain>
    </source>
</reference>
<evidence type="ECO:0000259" key="7">
    <source>
        <dbReference type="Pfam" id="PF13396"/>
    </source>
</evidence>
<evidence type="ECO:0000256" key="1">
    <source>
        <dbReference type="ARBA" id="ARBA00004651"/>
    </source>
</evidence>
<keyword evidence="2" id="KW-1003">Cell membrane</keyword>
<evidence type="ECO:0000256" key="2">
    <source>
        <dbReference type="ARBA" id="ARBA00022475"/>
    </source>
</evidence>
<dbReference type="EMBL" id="CP008947">
    <property type="protein sequence ID" value="AII06290.1"/>
    <property type="molecule type" value="Genomic_DNA"/>
</dbReference>
<keyword evidence="4 6" id="KW-1133">Transmembrane helix</keyword>